<dbReference type="KEGG" id="moz:MoryE10_34290"/>
<dbReference type="Proteomes" id="UP000824988">
    <property type="component" value="Chromosome"/>
</dbReference>
<protein>
    <recommendedName>
        <fullName evidence="1">Pvc16 N-terminal domain-containing protein</fullName>
    </recommendedName>
</protein>
<dbReference type="InterPro" id="IPR025351">
    <property type="entry name" value="Pvc16_N"/>
</dbReference>
<organism evidence="2 3">
    <name type="scientific">Methylogaea oryzae</name>
    <dbReference type="NCBI Taxonomy" id="1295382"/>
    <lineage>
        <taxon>Bacteria</taxon>
        <taxon>Pseudomonadati</taxon>
        <taxon>Pseudomonadota</taxon>
        <taxon>Gammaproteobacteria</taxon>
        <taxon>Methylococcales</taxon>
        <taxon>Methylococcaceae</taxon>
        <taxon>Methylogaea</taxon>
    </lineage>
</organism>
<reference evidence="2" key="1">
    <citation type="submission" date="2019-06" db="EMBL/GenBank/DDBJ databases">
        <title>Complete genome sequence of Methylogaea oryzae strain JCM16910.</title>
        <authorList>
            <person name="Asakawa S."/>
        </authorList>
    </citation>
    <scope>NUCLEOTIDE SEQUENCE</scope>
    <source>
        <strain evidence="2">E10</strain>
    </source>
</reference>
<name>A0A8D5AIS5_9GAMM</name>
<proteinExistence type="predicted"/>
<keyword evidence="3" id="KW-1185">Reference proteome</keyword>
<evidence type="ECO:0000259" key="1">
    <source>
        <dbReference type="Pfam" id="PF14065"/>
    </source>
</evidence>
<feature type="domain" description="Pvc16 N-terminal" evidence="1">
    <location>
        <begin position="9"/>
        <end position="209"/>
    </location>
</feature>
<accession>A0A8D5AIS5</accession>
<sequence>MSGPLAIAAVTAALKDLLNDGLLNHDLSSVGSFSVTAMPPDRVETGSNEPNQLNLFLYQVTPNLGWRNVGLPARDVAGNRVANPPLSLDLHYLLTAYGSKDMNAEILLGYAMQLLHDTPVLTRDRLRIVLGGVSPVDGSILPSPFGSLAADDLADQAELIKLSPVYLNADELSKMWTAMQARYRPTMAYTASVVLIQSTAGTKVAPPVLKRGQDDRGPVAFGSPAPTLSGVHPAASDLLPAMRLGDDLAVAGAHLDGPGTVTALLENERSAVLQELSPTAAPSPTGLSVHLPSVAEDADAMHQWAIGFYRLSLRVARPDAPAWTTNGVPIALAPLISVSPLNAAPGNLDLELTCTPRLRPEQEKRATLLFGSDEIAPTAVTNPADPQQPTTLSFSLPGVAAGEYLVRLRVEGIDSLPVTLTGSPAKFDFDPQQKVVVA</sequence>
<dbReference type="RefSeq" id="WP_221047780.1">
    <property type="nucleotide sequence ID" value="NZ_AP019782.1"/>
</dbReference>
<gene>
    <name evidence="2" type="ORF">MoryE10_34290</name>
</gene>
<dbReference type="AlphaFoldDB" id="A0A8D5AIS5"/>
<dbReference type="EMBL" id="AP019782">
    <property type="protein sequence ID" value="BBL72823.1"/>
    <property type="molecule type" value="Genomic_DNA"/>
</dbReference>
<evidence type="ECO:0000313" key="3">
    <source>
        <dbReference type="Proteomes" id="UP000824988"/>
    </source>
</evidence>
<evidence type="ECO:0000313" key="2">
    <source>
        <dbReference type="EMBL" id="BBL72823.1"/>
    </source>
</evidence>
<dbReference type="Pfam" id="PF14065">
    <property type="entry name" value="Pvc16_N"/>
    <property type="match status" value="1"/>
</dbReference>